<feature type="domain" description="Antitoxin Xre/MbcA/ParS-like toxin-binding" evidence="1">
    <location>
        <begin position="115"/>
        <end position="164"/>
    </location>
</feature>
<dbReference type="Proteomes" id="UP000235994">
    <property type="component" value="Unassembled WGS sequence"/>
</dbReference>
<accession>A0A2N8KB31</accession>
<dbReference type="Pfam" id="PF09722">
    <property type="entry name" value="Xre_MbcA_ParS_C"/>
    <property type="match status" value="1"/>
</dbReference>
<dbReference type="EMBL" id="POQS01000008">
    <property type="protein sequence ID" value="PND30649.1"/>
    <property type="molecule type" value="Genomic_DNA"/>
</dbReference>
<sequence>MAEQSVSMAGKSTPLSRRHLIQQSARRAPLHPRWPFNKDDAGQGARVRLNQRIRASLGYVSSPRSVAIGPALLDALQDSLTPERLARLLPQPGPAAMSREYVVALYRGLRVVWLAELVFGDRDAARAWLDQPKVRLQGRAPLDSARTAREADLLERWLIMIDEGSLI</sequence>
<evidence type="ECO:0000259" key="1">
    <source>
        <dbReference type="Pfam" id="PF09722"/>
    </source>
</evidence>
<dbReference type="AlphaFoldDB" id="A0A2N8KB31"/>
<name>A0A2N8KB31_9BURK</name>
<gene>
    <name evidence="2" type="ORF">C1I89_26930</name>
</gene>
<evidence type="ECO:0000313" key="3">
    <source>
        <dbReference type="Proteomes" id="UP000235994"/>
    </source>
</evidence>
<dbReference type="InterPro" id="IPR024467">
    <property type="entry name" value="Xre/MbcA/ParS-like_toxin-bd"/>
</dbReference>
<proteinExistence type="predicted"/>
<keyword evidence="3" id="KW-1185">Reference proteome</keyword>
<organism evidence="2 3">
    <name type="scientific">Achromobacter pulmonis</name>
    <dbReference type="NCBI Taxonomy" id="1389932"/>
    <lineage>
        <taxon>Bacteria</taxon>
        <taxon>Pseudomonadati</taxon>
        <taxon>Pseudomonadota</taxon>
        <taxon>Betaproteobacteria</taxon>
        <taxon>Burkholderiales</taxon>
        <taxon>Alcaligenaceae</taxon>
        <taxon>Achromobacter</taxon>
    </lineage>
</organism>
<comment type="caution">
    <text evidence="2">The sequence shown here is derived from an EMBL/GenBank/DDBJ whole genome shotgun (WGS) entry which is preliminary data.</text>
</comment>
<reference evidence="2 3" key="1">
    <citation type="submission" date="2018-01" db="EMBL/GenBank/DDBJ databases">
        <title>The draft genome of an aniline degradation strain ANB-1.</title>
        <authorList>
            <person name="Zhang L."/>
            <person name="Jiang J."/>
        </authorList>
    </citation>
    <scope>NUCLEOTIDE SEQUENCE [LARGE SCALE GENOMIC DNA]</scope>
    <source>
        <strain evidence="2 3">ANB-1</strain>
    </source>
</reference>
<protein>
    <recommendedName>
        <fullName evidence="1">Antitoxin Xre/MbcA/ParS-like toxin-binding domain-containing protein</fullName>
    </recommendedName>
</protein>
<evidence type="ECO:0000313" key="2">
    <source>
        <dbReference type="EMBL" id="PND30649.1"/>
    </source>
</evidence>